<reference evidence="15 16" key="1">
    <citation type="submission" date="2018-01" db="EMBL/GenBank/DDBJ databases">
        <title>Comparative genomics of Mycobacterium mucogenicum and Mycobacterium neoaurum clade members emphasizing tRNA and non-coding RNA.</title>
        <authorList>
            <person name="Behra P.R.K."/>
            <person name="Pettersson B.M.F."/>
            <person name="Das S."/>
            <person name="Dasgupta S."/>
            <person name="Kirsebom L.A."/>
        </authorList>
    </citation>
    <scope>NUCLEOTIDE SEQUENCE [LARGE SCALE GENOMIC DNA]</scope>
    <source>
        <strain evidence="15 16">DSM 45104</strain>
    </source>
</reference>
<evidence type="ECO:0000256" key="1">
    <source>
        <dbReference type="ARBA" id="ARBA00004496"/>
    </source>
</evidence>
<dbReference type="InterPro" id="IPR033728">
    <property type="entry name" value="ThrRS_core"/>
</dbReference>
<dbReference type="FunFam" id="3.30.930.10:FF:000019">
    <property type="entry name" value="Threonine--tRNA ligase"/>
    <property type="match status" value="1"/>
</dbReference>
<dbReference type="EMBL" id="POTM01000029">
    <property type="protein sequence ID" value="TLH69234.1"/>
    <property type="molecule type" value="Genomic_DNA"/>
</dbReference>
<dbReference type="Proteomes" id="UP000309984">
    <property type="component" value="Unassembled WGS sequence"/>
</dbReference>
<dbReference type="Gene3D" id="3.40.50.800">
    <property type="entry name" value="Anticodon-binding domain"/>
    <property type="match status" value="1"/>
</dbReference>
<sequence length="686" mass="76852">MTAVASPAPAAPIRVAAGTTAGAAVREAGLPQRGEVDAIVVVKDAEGRLRDLSWTPDVDVEVVPVAANTEDGRSVIRHSCAHVLAQAVQDLFPEAKLGIGPPITDGFYYDFGVAEPFTPDDLAKLEKRMQKIIKDGQLFDRRVYESKEQAREELAKEPYKLELVDDKSGDADIMEVGGDELTAYDNLNPRTRERVWGDLCRGPHIPTTKHIPAFKLTRSSAAYWRGDQKNASLQRVYGTAWESQEALDKHLELIEEALRRDHRKLGVELDLFSFPDELGSGLPVFHPKGGVVRRELEDYSRRKHQEAGYEFVNTPHITKEQLYITSGHLEWYADGMYPPMHIDAEFNDDGTLRKPGQNYYLKPMNCPMHHLIFRSRGRSYRELPLRLFEFGSVYRYEKSGVVHGLTRVRGMTQDDAHIYVTREQMRDELTTLLQFVLDLLSDYGLDDYFLELSTKDPDKYVGSDELWEEATETLREVAEASGLDLVPDPGGAAFYGPKISVQVKDALGRSWQMSTIQLDFNMPDRFELEYTAADGSRQRPVLIHRALFGSIERFFGVLTEHYAGAFPAWLAPVQVVGIPVADAHLDYLYDVAAQLKSRGIRVEVDGSDDRMAKKIVNHTNQKVPFMLLAGDKDKEAGAVSFRFGDRTQVNGVPVAEAADLIAGWIARRENAFPTADLVNEARGAQA</sequence>
<dbReference type="FunFam" id="3.40.50.800:FF:000001">
    <property type="entry name" value="Threonine--tRNA ligase"/>
    <property type="match status" value="1"/>
</dbReference>
<dbReference type="InterPro" id="IPR036621">
    <property type="entry name" value="Anticodon-bd_dom_sf"/>
</dbReference>
<dbReference type="Gene3D" id="3.30.54.20">
    <property type="match status" value="1"/>
</dbReference>
<keyword evidence="7 14" id="KW-0547">Nucleotide-binding</keyword>
<comment type="caution">
    <text evidence="14">Lacks conserved residue(s) required for the propagation of feature annotation.</text>
</comment>
<protein>
    <recommendedName>
        <fullName evidence="14">Threonine--tRNA ligase</fullName>
        <ecNumber evidence="14">6.1.1.3</ecNumber>
    </recommendedName>
    <alternativeName>
        <fullName evidence="14">Threonyl-tRNA synthetase</fullName>
        <shortName evidence="14">ThrRS</shortName>
    </alternativeName>
</protein>
<keyword evidence="6 14" id="KW-0479">Metal-binding</keyword>
<dbReference type="InterPro" id="IPR047246">
    <property type="entry name" value="ThrRS_anticodon"/>
</dbReference>
<name>A0A7I7ZLQ2_9MYCO</name>
<keyword evidence="3 14" id="KW-0963">Cytoplasm</keyword>
<dbReference type="CDD" id="cd00771">
    <property type="entry name" value="ThrRS_core"/>
    <property type="match status" value="1"/>
</dbReference>
<dbReference type="Gene3D" id="3.30.980.10">
    <property type="entry name" value="Threonyl-trna Synthetase, Chain A, domain 2"/>
    <property type="match status" value="1"/>
</dbReference>
<keyword evidence="9 14" id="KW-0067">ATP-binding</keyword>
<keyword evidence="16" id="KW-1185">Reference proteome</keyword>
<evidence type="ECO:0000256" key="7">
    <source>
        <dbReference type="ARBA" id="ARBA00022741"/>
    </source>
</evidence>
<dbReference type="PANTHER" id="PTHR11451:SF44">
    <property type="entry name" value="THREONINE--TRNA LIGASE, CHLOROPLASTIC_MITOCHONDRIAL 2"/>
    <property type="match status" value="1"/>
</dbReference>
<comment type="similarity">
    <text evidence="2 14">Belongs to the class-II aminoacyl-tRNA synthetase family.</text>
</comment>
<dbReference type="Pfam" id="PF00587">
    <property type="entry name" value="tRNA-synt_2b"/>
    <property type="match status" value="1"/>
</dbReference>
<dbReference type="GO" id="GO:0000049">
    <property type="term" value="F:tRNA binding"/>
    <property type="evidence" value="ECO:0007669"/>
    <property type="project" value="UniProtKB-KW"/>
</dbReference>
<evidence type="ECO:0000313" key="16">
    <source>
        <dbReference type="Proteomes" id="UP000309984"/>
    </source>
</evidence>
<dbReference type="CDD" id="cd00860">
    <property type="entry name" value="ThrRS_anticodon"/>
    <property type="match status" value="1"/>
</dbReference>
<dbReference type="HAMAP" id="MF_00184">
    <property type="entry name" value="Thr_tRNA_synth"/>
    <property type="match status" value="1"/>
</dbReference>
<dbReference type="RefSeq" id="WP_138249049.1">
    <property type="nucleotide sequence ID" value="NZ_AP022616.1"/>
</dbReference>
<dbReference type="InterPro" id="IPR002314">
    <property type="entry name" value="aa-tRNA-synt_IIb"/>
</dbReference>
<dbReference type="PROSITE" id="PS51880">
    <property type="entry name" value="TGS"/>
    <property type="match status" value="1"/>
</dbReference>
<dbReference type="PRINTS" id="PR01047">
    <property type="entry name" value="TRNASYNTHTHR"/>
</dbReference>
<dbReference type="SUPFAM" id="SSF55186">
    <property type="entry name" value="ThrRS/AlaRS common domain"/>
    <property type="match status" value="1"/>
</dbReference>
<dbReference type="Pfam" id="PF03129">
    <property type="entry name" value="HGTP_anticodon"/>
    <property type="match status" value="1"/>
</dbReference>
<evidence type="ECO:0000256" key="13">
    <source>
        <dbReference type="ARBA" id="ARBA00049515"/>
    </source>
</evidence>
<keyword evidence="8 14" id="KW-0862">Zinc</keyword>
<comment type="subunit">
    <text evidence="14">Homodimer.</text>
</comment>
<dbReference type="PANTHER" id="PTHR11451">
    <property type="entry name" value="THREONINE-TRNA LIGASE"/>
    <property type="match status" value="1"/>
</dbReference>
<dbReference type="SMART" id="SM00863">
    <property type="entry name" value="tRNA_SAD"/>
    <property type="match status" value="1"/>
</dbReference>
<evidence type="ECO:0000256" key="8">
    <source>
        <dbReference type="ARBA" id="ARBA00022833"/>
    </source>
</evidence>
<dbReference type="GO" id="GO:0005737">
    <property type="term" value="C:cytoplasm"/>
    <property type="evidence" value="ECO:0007669"/>
    <property type="project" value="UniProtKB-SubCell"/>
</dbReference>
<evidence type="ECO:0000313" key="15">
    <source>
        <dbReference type="EMBL" id="TLH69234.1"/>
    </source>
</evidence>
<dbReference type="EC" id="6.1.1.3" evidence="14"/>
<dbReference type="AlphaFoldDB" id="A0A7I7ZLQ2"/>
<evidence type="ECO:0000256" key="12">
    <source>
        <dbReference type="ARBA" id="ARBA00023146"/>
    </source>
</evidence>
<accession>A0A7I7ZLQ2</accession>
<evidence type="ECO:0000256" key="6">
    <source>
        <dbReference type="ARBA" id="ARBA00022723"/>
    </source>
</evidence>
<gene>
    <name evidence="14" type="primary">thrS</name>
    <name evidence="15" type="ORF">C1S79_11340</name>
</gene>
<comment type="catalytic activity">
    <reaction evidence="13 14">
        <text>tRNA(Thr) + L-threonine + ATP = L-threonyl-tRNA(Thr) + AMP + diphosphate + H(+)</text>
        <dbReference type="Rhea" id="RHEA:24624"/>
        <dbReference type="Rhea" id="RHEA-COMP:9670"/>
        <dbReference type="Rhea" id="RHEA-COMP:9704"/>
        <dbReference type="ChEBI" id="CHEBI:15378"/>
        <dbReference type="ChEBI" id="CHEBI:30616"/>
        <dbReference type="ChEBI" id="CHEBI:33019"/>
        <dbReference type="ChEBI" id="CHEBI:57926"/>
        <dbReference type="ChEBI" id="CHEBI:78442"/>
        <dbReference type="ChEBI" id="CHEBI:78534"/>
        <dbReference type="ChEBI" id="CHEBI:456215"/>
        <dbReference type="EC" id="6.1.1.3"/>
    </reaction>
</comment>
<keyword evidence="12 14" id="KW-0030">Aminoacyl-tRNA synthetase</keyword>
<dbReference type="GO" id="GO:0005524">
    <property type="term" value="F:ATP binding"/>
    <property type="evidence" value="ECO:0007669"/>
    <property type="project" value="UniProtKB-UniRule"/>
</dbReference>
<comment type="subcellular location">
    <subcellularLocation>
        <location evidence="1 14">Cytoplasm</location>
    </subcellularLocation>
</comment>
<organism evidence="15 16">
    <name type="scientific">Mycolicibacterium phocaicum</name>
    <dbReference type="NCBI Taxonomy" id="319706"/>
    <lineage>
        <taxon>Bacteria</taxon>
        <taxon>Bacillati</taxon>
        <taxon>Actinomycetota</taxon>
        <taxon>Actinomycetes</taxon>
        <taxon>Mycobacteriales</taxon>
        <taxon>Mycobacteriaceae</taxon>
        <taxon>Mycolicibacterium</taxon>
    </lineage>
</organism>
<dbReference type="Gene3D" id="3.30.930.10">
    <property type="entry name" value="Bira Bifunctional Protein, Domain 2"/>
    <property type="match status" value="1"/>
</dbReference>
<dbReference type="FunFam" id="3.30.980.10:FF:000005">
    <property type="entry name" value="Threonyl-tRNA synthetase, mitochondrial"/>
    <property type="match status" value="1"/>
</dbReference>
<dbReference type="InterPro" id="IPR018163">
    <property type="entry name" value="Thr/Ala-tRNA-synth_IIc_edit"/>
</dbReference>
<dbReference type="InterPro" id="IPR004095">
    <property type="entry name" value="TGS"/>
</dbReference>
<keyword evidence="10 14" id="KW-0694">RNA-binding</keyword>
<evidence type="ECO:0000256" key="9">
    <source>
        <dbReference type="ARBA" id="ARBA00022840"/>
    </source>
</evidence>
<feature type="binding site" evidence="14">
    <location>
        <position position="544"/>
    </location>
    <ligand>
        <name>Zn(2+)</name>
        <dbReference type="ChEBI" id="CHEBI:29105"/>
        <note>catalytic</note>
    </ligand>
</feature>
<dbReference type="SUPFAM" id="SSF55681">
    <property type="entry name" value="Class II aaRS and biotin synthetases"/>
    <property type="match status" value="1"/>
</dbReference>
<dbReference type="PROSITE" id="PS50862">
    <property type="entry name" value="AA_TRNA_LIGASE_II"/>
    <property type="match status" value="1"/>
</dbReference>
<dbReference type="GO" id="GO:0004829">
    <property type="term" value="F:threonine-tRNA ligase activity"/>
    <property type="evidence" value="ECO:0007669"/>
    <property type="project" value="UniProtKB-UniRule"/>
</dbReference>
<feature type="binding site" evidence="14">
    <location>
        <position position="366"/>
    </location>
    <ligand>
        <name>Zn(2+)</name>
        <dbReference type="ChEBI" id="CHEBI:29105"/>
        <note>catalytic</note>
    </ligand>
</feature>
<keyword evidence="5 14" id="KW-0436">Ligase</keyword>
<dbReference type="InterPro" id="IPR004154">
    <property type="entry name" value="Anticodon-bd"/>
</dbReference>
<dbReference type="SUPFAM" id="SSF52954">
    <property type="entry name" value="Class II aaRS ABD-related"/>
    <property type="match status" value="1"/>
</dbReference>
<dbReference type="GO" id="GO:0046872">
    <property type="term" value="F:metal ion binding"/>
    <property type="evidence" value="ECO:0007669"/>
    <property type="project" value="UniProtKB-KW"/>
</dbReference>
<keyword evidence="11 14" id="KW-0648">Protein biosynthesis</keyword>
<dbReference type="Pfam" id="PF07973">
    <property type="entry name" value="tRNA_SAD"/>
    <property type="match status" value="1"/>
</dbReference>
<dbReference type="InterPro" id="IPR002320">
    <property type="entry name" value="Thr-tRNA-ligase_IIa"/>
</dbReference>
<dbReference type="FunFam" id="3.30.54.20:FF:000003">
    <property type="entry name" value="Threonine--tRNA ligase"/>
    <property type="match status" value="1"/>
</dbReference>
<dbReference type="NCBIfam" id="TIGR00418">
    <property type="entry name" value="thrS"/>
    <property type="match status" value="1"/>
</dbReference>
<dbReference type="InterPro" id="IPR045864">
    <property type="entry name" value="aa-tRNA-synth_II/BPL/LPL"/>
</dbReference>
<evidence type="ECO:0000256" key="14">
    <source>
        <dbReference type="HAMAP-Rule" id="MF_00184"/>
    </source>
</evidence>
<evidence type="ECO:0000256" key="11">
    <source>
        <dbReference type="ARBA" id="ARBA00022917"/>
    </source>
</evidence>
<evidence type="ECO:0000256" key="10">
    <source>
        <dbReference type="ARBA" id="ARBA00022884"/>
    </source>
</evidence>
<evidence type="ECO:0000256" key="4">
    <source>
        <dbReference type="ARBA" id="ARBA00022555"/>
    </source>
</evidence>
<evidence type="ECO:0000256" key="3">
    <source>
        <dbReference type="ARBA" id="ARBA00022490"/>
    </source>
</evidence>
<comment type="caution">
    <text evidence="15">The sequence shown here is derived from an EMBL/GenBank/DDBJ whole genome shotgun (WGS) entry which is preliminary data.</text>
</comment>
<dbReference type="InterPro" id="IPR012947">
    <property type="entry name" value="tRNA_SAD"/>
</dbReference>
<feature type="binding site" evidence="14">
    <location>
        <position position="417"/>
    </location>
    <ligand>
        <name>Zn(2+)</name>
        <dbReference type="ChEBI" id="CHEBI:29105"/>
        <note>catalytic</note>
    </ligand>
</feature>
<comment type="cofactor">
    <cofactor evidence="14">
        <name>Zn(2+)</name>
        <dbReference type="ChEBI" id="CHEBI:29105"/>
    </cofactor>
    <text evidence="14">Binds 1 zinc ion per subunit.</text>
</comment>
<proteinExistence type="inferred from homology"/>
<dbReference type="InterPro" id="IPR006195">
    <property type="entry name" value="aa-tRNA-synth_II"/>
</dbReference>
<evidence type="ECO:0000256" key="5">
    <source>
        <dbReference type="ARBA" id="ARBA00022598"/>
    </source>
</evidence>
<evidence type="ECO:0000256" key="2">
    <source>
        <dbReference type="ARBA" id="ARBA00008226"/>
    </source>
</evidence>
<keyword evidence="4 14" id="KW-0820">tRNA-binding</keyword>
<dbReference type="GO" id="GO:0006435">
    <property type="term" value="P:threonyl-tRNA aminoacylation"/>
    <property type="evidence" value="ECO:0007669"/>
    <property type="project" value="UniProtKB-UniRule"/>
</dbReference>